<dbReference type="Proteomes" id="UP000283469">
    <property type="component" value="Unassembled WGS sequence"/>
</dbReference>
<accession>A0A418YQ41</accession>
<dbReference type="EMBL" id="QVRA01000015">
    <property type="protein sequence ID" value="RJG53545.1"/>
    <property type="molecule type" value="Genomic_DNA"/>
</dbReference>
<dbReference type="RefSeq" id="WP_119748278.1">
    <property type="nucleotide sequence ID" value="NZ_QVRA01000015.1"/>
</dbReference>
<gene>
    <name evidence="1" type="ORF">D0Z70_16190</name>
</gene>
<protein>
    <submittedName>
        <fullName evidence="1">Uncharacterized protein</fullName>
    </submittedName>
</protein>
<dbReference type="OrthoDB" id="7475420at2"/>
<evidence type="ECO:0000313" key="2">
    <source>
        <dbReference type="Proteomes" id="UP000283469"/>
    </source>
</evidence>
<comment type="caution">
    <text evidence="1">The sequence shown here is derived from an EMBL/GenBank/DDBJ whole genome shotgun (WGS) entry which is preliminary data.</text>
</comment>
<evidence type="ECO:0000313" key="1">
    <source>
        <dbReference type="EMBL" id="RJG53545.1"/>
    </source>
</evidence>
<dbReference type="AlphaFoldDB" id="A0A418YQ41"/>
<proteinExistence type="predicted"/>
<sequence length="168" mass="18973">MRLIHDLAVRRMLYRRPIPTMPDILVIDIPPRYAAPSLPLGRYYPIIIETRFELDEIETFLAAERDFPVVPDLFDRRPSALNGGDIVFCRYAAPAPGWPLLLLCHWPANFTVMVPPTSDSFARGCYTTEMFESIDALDQTEDRLLATLGRHHPVIIKPIGTAHPAGHA</sequence>
<reference evidence="1 2" key="1">
    <citation type="submission" date="2018-08" db="EMBL/GenBank/DDBJ databases">
        <title>Sphingobium sp. EO9.</title>
        <authorList>
            <person name="Park Y."/>
            <person name="Kim K.H."/>
            <person name="Jeon C.O."/>
        </authorList>
    </citation>
    <scope>NUCLEOTIDE SEQUENCE [LARGE SCALE GENOMIC DNA]</scope>
    <source>
        <strain evidence="1 2">EO9</strain>
    </source>
</reference>
<keyword evidence="2" id="KW-1185">Reference proteome</keyword>
<name>A0A418YQ41_9SPHN</name>
<organism evidence="1 2">
    <name type="scientific">Sphingobium terrigena</name>
    <dbReference type="NCBI Taxonomy" id="2304063"/>
    <lineage>
        <taxon>Bacteria</taxon>
        <taxon>Pseudomonadati</taxon>
        <taxon>Pseudomonadota</taxon>
        <taxon>Alphaproteobacteria</taxon>
        <taxon>Sphingomonadales</taxon>
        <taxon>Sphingomonadaceae</taxon>
        <taxon>Sphingobium</taxon>
    </lineage>
</organism>